<evidence type="ECO:0000256" key="6">
    <source>
        <dbReference type="SAM" id="MobiDB-lite"/>
    </source>
</evidence>
<dbReference type="PANTHER" id="PTHR13370:SF3">
    <property type="entry name" value="TRNA (GUANINE(10)-N2)-METHYLTRANSFERASE HOMOLOG"/>
    <property type="match status" value="1"/>
</dbReference>
<dbReference type="GO" id="GO:0003677">
    <property type="term" value="F:DNA binding"/>
    <property type="evidence" value="ECO:0007669"/>
    <property type="project" value="InterPro"/>
</dbReference>
<gene>
    <name evidence="8" type="ordered locus">Swit_1578</name>
</gene>
<keyword evidence="2 8" id="KW-0489">Methyltransferase</keyword>
<dbReference type="GO" id="GO:0009007">
    <property type="term" value="F:site-specific DNA-methyltransferase (adenine-specific) activity"/>
    <property type="evidence" value="ECO:0007669"/>
    <property type="project" value="UniProtKB-EC"/>
</dbReference>
<dbReference type="InterPro" id="IPR029063">
    <property type="entry name" value="SAM-dependent_MTases_sf"/>
</dbReference>
<dbReference type="PANTHER" id="PTHR13370">
    <property type="entry name" value="RNA METHYLASE-RELATED"/>
    <property type="match status" value="1"/>
</dbReference>
<proteinExistence type="inferred from homology"/>
<dbReference type="InterPro" id="IPR002941">
    <property type="entry name" value="DNA_methylase_N4/N6"/>
</dbReference>
<dbReference type="PROSITE" id="PS00092">
    <property type="entry name" value="N6_MTASE"/>
    <property type="match status" value="1"/>
</dbReference>
<dbReference type="InterPro" id="IPR003115">
    <property type="entry name" value="ParB_N"/>
</dbReference>
<dbReference type="Pfam" id="PF01555">
    <property type="entry name" value="N6_N4_Mtase"/>
    <property type="match status" value="1"/>
</dbReference>
<dbReference type="KEGG" id="swi:Swit_1578"/>
<dbReference type="GO" id="GO:0032259">
    <property type="term" value="P:methylation"/>
    <property type="evidence" value="ECO:0007669"/>
    <property type="project" value="UniProtKB-KW"/>
</dbReference>
<evidence type="ECO:0000313" key="8">
    <source>
        <dbReference type="EMBL" id="ABQ67941.1"/>
    </source>
</evidence>
<dbReference type="AlphaFoldDB" id="A0A9J9LED0"/>
<evidence type="ECO:0000256" key="2">
    <source>
        <dbReference type="ARBA" id="ARBA00022603"/>
    </source>
</evidence>
<sequence length="483" mass="53317">MTDHHRINLPSGLKSQVQERNRRRLKGHEGRVKTNSQALVARNDPAPKLRSERWPLDRLKDADRRTRRTSPAQLERVMRSVSQLGFLKPVIISADGKIVDGHILVEVARRMGLPDIACVIIDHLSPEELRLARIALNRIQETGEWDLDELSVELEELQLVDLDLVLTGFDPGELDLILDEEPALASVDEHVPERPRMPVSEPGDLWLLDGHRLLCGDALDPGSYALLLDGRTIDGVFSDPPYNIKIEGVVSGLGRTRHKDFAMGVGEMSDDQFRTFLGDYLLRCREHASPGAVIFACMDWRQVDLLMLAGRDAGFHRINKAVWHKGSGGMGSLYRSAYEEVVVFCTEPTLATNNVLLGKNGRNRTNLWTYAGASRKGSSAGKALADHPTPKPVELVVDALQDVTKRGDLVFDPFMGSGTTLVAAQAVGRIACGIELDPGYVDVAILRWQQMTGKPAIHAESGKTFEEVGLDRSNRDGAIEAAE</sequence>
<protein>
    <recommendedName>
        <fullName evidence="5">Methyltransferase</fullName>
        <ecNumber evidence="5">2.1.1.-</ecNumber>
    </recommendedName>
</protein>
<evidence type="ECO:0000256" key="4">
    <source>
        <dbReference type="ARBA" id="ARBA00047942"/>
    </source>
</evidence>
<dbReference type="Gene3D" id="3.40.50.150">
    <property type="entry name" value="Vaccinia Virus protein VP39"/>
    <property type="match status" value="1"/>
</dbReference>
<evidence type="ECO:0000256" key="5">
    <source>
        <dbReference type="RuleBase" id="RU362026"/>
    </source>
</evidence>
<evidence type="ECO:0000313" key="9">
    <source>
        <dbReference type="Proteomes" id="UP000001989"/>
    </source>
</evidence>
<dbReference type="PRINTS" id="PR00508">
    <property type="entry name" value="S21N4MTFRASE"/>
</dbReference>
<comment type="catalytic activity">
    <reaction evidence="4">
        <text>a 2'-deoxyadenosine in DNA + S-adenosyl-L-methionine = an N(6)-methyl-2'-deoxyadenosine in DNA + S-adenosyl-L-homocysteine + H(+)</text>
        <dbReference type="Rhea" id="RHEA:15197"/>
        <dbReference type="Rhea" id="RHEA-COMP:12418"/>
        <dbReference type="Rhea" id="RHEA-COMP:12419"/>
        <dbReference type="ChEBI" id="CHEBI:15378"/>
        <dbReference type="ChEBI" id="CHEBI:57856"/>
        <dbReference type="ChEBI" id="CHEBI:59789"/>
        <dbReference type="ChEBI" id="CHEBI:90615"/>
        <dbReference type="ChEBI" id="CHEBI:90616"/>
        <dbReference type="EC" id="2.1.1.72"/>
    </reaction>
</comment>
<feature type="compositionally biased region" description="Basic and acidic residues" evidence="6">
    <location>
        <begin position="45"/>
        <end position="64"/>
    </location>
</feature>
<dbReference type="InterPro" id="IPR001091">
    <property type="entry name" value="RM_Methyltransferase"/>
</dbReference>
<name>A0A9J9LED0_RHIWR</name>
<evidence type="ECO:0000259" key="7">
    <source>
        <dbReference type="SMART" id="SM00470"/>
    </source>
</evidence>
<keyword evidence="3" id="KW-0808">Transferase</keyword>
<dbReference type="InterPro" id="IPR015840">
    <property type="entry name" value="DNA_MeTrfase_ParB"/>
</dbReference>
<dbReference type="EC" id="2.1.1.-" evidence="5"/>
<dbReference type="PIRSF" id="PIRSF036758">
    <property type="entry name" value="Aden_M_ParB"/>
    <property type="match status" value="1"/>
</dbReference>
<dbReference type="InterPro" id="IPR002052">
    <property type="entry name" value="DNA_methylase_N6_adenine_CS"/>
</dbReference>
<accession>A0A9J9LED0</accession>
<dbReference type="SUPFAM" id="SSF53335">
    <property type="entry name" value="S-adenosyl-L-methionine-dependent methyltransferases"/>
    <property type="match status" value="1"/>
</dbReference>
<dbReference type="GO" id="GO:0008170">
    <property type="term" value="F:N-methyltransferase activity"/>
    <property type="evidence" value="ECO:0007669"/>
    <property type="project" value="InterPro"/>
</dbReference>
<keyword evidence="9" id="KW-1185">Reference proteome</keyword>
<dbReference type="EMBL" id="CP000699">
    <property type="protein sequence ID" value="ABQ67941.1"/>
    <property type="molecule type" value="Genomic_DNA"/>
</dbReference>
<feature type="region of interest" description="Disordered" evidence="6">
    <location>
        <begin position="1"/>
        <end position="71"/>
    </location>
</feature>
<feature type="domain" description="ParB-like N-terminal" evidence="7">
    <location>
        <begin position="52"/>
        <end position="138"/>
    </location>
</feature>
<evidence type="ECO:0000256" key="3">
    <source>
        <dbReference type="ARBA" id="ARBA00022679"/>
    </source>
</evidence>
<dbReference type="Proteomes" id="UP000001989">
    <property type="component" value="Chromosome"/>
</dbReference>
<dbReference type="SMART" id="SM00470">
    <property type="entry name" value="ParB"/>
    <property type="match status" value="1"/>
</dbReference>
<reference evidence="8 9" key="1">
    <citation type="journal article" date="2010" name="J. Bacteriol.">
        <title>Genome sequence of the dioxin-mineralizing bacterium Sphingomonas wittichii RW1.</title>
        <authorList>
            <person name="Miller T.R."/>
            <person name="Delcher A.L."/>
            <person name="Salzberg S.L."/>
            <person name="Saunders E."/>
            <person name="Detter J.C."/>
            <person name="Halden R.U."/>
        </authorList>
    </citation>
    <scope>NUCLEOTIDE SEQUENCE [LARGE SCALE GENOMIC DNA]</scope>
    <source>
        <strain evidence="9">DSM 6014 / CCUG 31198 / JCM 15750 / NBRC 105917 / EY 4224 / RW1</strain>
    </source>
</reference>
<dbReference type="OrthoDB" id="7806498at2"/>
<dbReference type="REBASE" id="15459">
    <property type="entry name" value="M.SwiRWORF1578P"/>
</dbReference>
<evidence type="ECO:0000256" key="1">
    <source>
        <dbReference type="ARBA" id="ARBA00006594"/>
    </source>
</evidence>
<dbReference type="InterPro" id="IPR036086">
    <property type="entry name" value="ParB/Sulfiredoxin_sf"/>
</dbReference>
<dbReference type="Gene3D" id="3.90.1530.10">
    <property type="entry name" value="Conserved hypothetical protein from pyrococcus furiosus pfu- 392566-001, ParB domain"/>
    <property type="match status" value="1"/>
</dbReference>
<dbReference type="GO" id="GO:0005737">
    <property type="term" value="C:cytoplasm"/>
    <property type="evidence" value="ECO:0007669"/>
    <property type="project" value="TreeGrafter"/>
</dbReference>
<dbReference type="SUPFAM" id="SSF110849">
    <property type="entry name" value="ParB/Sulfiredoxin"/>
    <property type="match status" value="1"/>
</dbReference>
<organism evidence="8 9">
    <name type="scientific">Rhizorhabdus wittichii (strain DSM 6014 / CCUG 31198 / JCM 15750 / NBRC 105917 / EY 4224 / RW1)</name>
    <name type="common">Sphingomonas wittichii</name>
    <dbReference type="NCBI Taxonomy" id="392499"/>
    <lineage>
        <taxon>Bacteria</taxon>
        <taxon>Pseudomonadati</taxon>
        <taxon>Pseudomonadota</taxon>
        <taxon>Alphaproteobacteria</taxon>
        <taxon>Sphingomonadales</taxon>
        <taxon>Sphingomonadaceae</taxon>
        <taxon>Rhizorhabdus</taxon>
    </lineage>
</organism>
<comment type="similarity">
    <text evidence="1 5">Belongs to the N(4)/N(6)-methyltransferase family.</text>
</comment>